<dbReference type="InterPro" id="IPR036890">
    <property type="entry name" value="HATPase_C_sf"/>
</dbReference>
<dbReference type="FunFam" id="3.30.565.10:FF:000010">
    <property type="entry name" value="Sensor histidine kinase RcsC"/>
    <property type="match status" value="1"/>
</dbReference>
<dbReference type="RefSeq" id="WP_086745057.1">
    <property type="nucleotide sequence ID" value="NZ_MWPV01000005.1"/>
</dbReference>
<keyword evidence="14" id="KW-1133">Transmembrane helix</keyword>
<dbReference type="InterPro" id="IPR036097">
    <property type="entry name" value="HisK_dim/P_sf"/>
</dbReference>
<evidence type="ECO:0000256" key="12">
    <source>
        <dbReference type="PROSITE-ProRule" id="PRU00169"/>
    </source>
</evidence>
<comment type="caution">
    <text evidence="18">The sequence shown here is derived from an EMBL/GenBank/DDBJ whole genome shotgun (WGS) entry which is preliminary data.</text>
</comment>
<dbReference type="PROSITE" id="PS50110">
    <property type="entry name" value="RESPONSE_REGULATORY"/>
    <property type="match status" value="1"/>
</dbReference>
<keyword evidence="4 12" id="KW-0597">Phosphoprotein</keyword>
<dbReference type="EMBL" id="MWPV01000005">
    <property type="protein sequence ID" value="OUL56803.1"/>
    <property type="molecule type" value="Genomic_DNA"/>
</dbReference>
<keyword evidence="6" id="KW-0547">Nucleotide-binding</keyword>
<dbReference type="Pfam" id="PF00072">
    <property type="entry name" value="Response_reg"/>
    <property type="match status" value="1"/>
</dbReference>
<comment type="subunit">
    <text evidence="10">At low DSF concentrations, interacts with RpfF.</text>
</comment>
<dbReference type="Proteomes" id="UP000194841">
    <property type="component" value="Unassembled WGS sequence"/>
</dbReference>
<feature type="domain" description="Histidine kinase" evidence="15">
    <location>
        <begin position="387"/>
        <end position="609"/>
    </location>
</feature>
<evidence type="ECO:0000256" key="11">
    <source>
        <dbReference type="ARBA" id="ARBA00068150"/>
    </source>
</evidence>
<dbReference type="PANTHER" id="PTHR45339:SF1">
    <property type="entry name" value="HYBRID SIGNAL TRANSDUCTION HISTIDINE KINASE J"/>
    <property type="match status" value="1"/>
</dbReference>
<evidence type="ECO:0000256" key="4">
    <source>
        <dbReference type="ARBA" id="ARBA00022553"/>
    </source>
</evidence>
<dbReference type="SUPFAM" id="SSF52172">
    <property type="entry name" value="CheY-like"/>
    <property type="match status" value="1"/>
</dbReference>
<dbReference type="FunFam" id="1.10.287.130:FF:000002">
    <property type="entry name" value="Two-component osmosensing histidine kinase"/>
    <property type="match status" value="1"/>
</dbReference>
<evidence type="ECO:0000256" key="8">
    <source>
        <dbReference type="ARBA" id="ARBA00022840"/>
    </source>
</evidence>
<evidence type="ECO:0000313" key="19">
    <source>
        <dbReference type="Proteomes" id="UP000194841"/>
    </source>
</evidence>
<keyword evidence="14" id="KW-0472">Membrane</keyword>
<dbReference type="EC" id="2.7.13.3" evidence="3"/>
<feature type="domain" description="Response regulatory" evidence="16">
    <location>
        <begin position="755"/>
        <end position="873"/>
    </location>
</feature>
<keyword evidence="7" id="KW-0418">Kinase</keyword>
<sequence length="880" mass="99059">MFNSIKLQIYSILSVLVFALLIQVYLSYTNQGSFIAGIDLTEQAVQKVSLVREVELGVLDLQRNVLIYKETASDSIISRFAIILEEVKQGLTQLEKLSKNDVDSVKYRDYLFRMKQHLDDYNENFTAVIDGRRQREEIFSSGLLSEMKKLKTLIDFHFFEQPELRTQLNNHLAQSQNIALLYLLSQDYQNITAFNEHITMSLALINDQDLVDVEQQLDLIKANFSKLSQVTRGYVFLTNVVMTGSANEFLYLSQQLNKYVATQLNETNLQVKQTLNRARLRNNVIAILGIVVALCCAVFLVYRIIKPINSITKIFKKLSLAEDIDRIPGLKRHDEIGSLAKAADVFKNNNKNTVKLLEQANELNSELQSARLKAEKATEFKSIFLANMSHEIRTPINGISGLIELCMDTELTFEQREYLEKAIYSTELLMNLVNDILDFSKVEAGKLTLESIEFSIESTLENLVANISPKTYEKNLHINCEIDPRLPKVMLGDSLRINQILFNLCTNAVKFTAHGSIKISAKWLGPTSRNTTHFLLTVSDTGVGLTKQQCSDIFNSFTQADGSISRKYGGTGLGLSIVKQLTELMGGKIFVESELGVGSHFNIELELHTPDANKPIFSLEQIPEQTIYYIQSEELLLPNYLRKILTPKLVISDLAALAKGDLTEHVILLEIDDDTLTETFFEQLIAVSNPNLYIIFLCENNQASFISQQAIPFEHVCLTVPIFPSKLSKALNRQLTKPLSSPVIDSRSAIKQPLNILLVDDNQINLIVAGEMLKQIGVNVTTAENGQIAVETIQSGAQFDLILMDIQMPIMDGYSATETLRELGYTKESLFICGLSANAMQVDYDKAFSAGMNEYLTKPIVKQTLLDMLLKYFPEDPNSH</sequence>
<dbReference type="InterPro" id="IPR003660">
    <property type="entry name" value="HAMP_dom"/>
</dbReference>
<keyword evidence="5" id="KW-0808">Transferase</keyword>
<dbReference type="Gene3D" id="1.10.287.130">
    <property type="match status" value="1"/>
</dbReference>
<feature type="coiled-coil region" evidence="13">
    <location>
        <begin position="350"/>
        <end position="380"/>
    </location>
</feature>
<evidence type="ECO:0000256" key="9">
    <source>
        <dbReference type="ARBA" id="ARBA00023012"/>
    </source>
</evidence>
<keyword evidence="19" id="KW-1185">Reference proteome</keyword>
<name>A0A244CMG6_PSEDV</name>
<dbReference type="InterPro" id="IPR032255">
    <property type="entry name" value="HBM"/>
</dbReference>
<evidence type="ECO:0000256" key="3">
    <source>
        <dbReference type="ARBA" id="ARBA00012438"/>
    </source>
</evidence>
<dbReference type="GO" id="GO:0016020">
    <property type="term" value="C:membrane"/>
    <property type="evidence" value="ECO:0007669"/>
    <property type="project" value="UniProtKB-SubCell"/>
</dbReference>
<dbReference type="CDD" id="cd16922">
    <property type="entry name" value="HATPase_EvgS-ArcB-TorS-like"/>
    <property type="match status" value="1"/>
</dbReference>
<comment type="subcellular location">
    <subcellularLocation>
        <location evidence="2">Membrane</location>
    </subcellularLocation>
</comment>
<evidence type="ECO:0000256" key="7">
    <source>
        <dbReference type="ARBA" id="ARBA00022777"/>
    </source>
</evidence>
<dbReference type="InterPro" id="IPR011006">
    <property type="entry name" value="CheY-like_superfamily"/>
</dbReference>
<evidence type="ECO:0000256" key="13">
    <source>
        <dbReference type="SAM" id="Coils"/>
    </source>
</evidence>
<dbReference type="AlphaFoldDB" id="A0A244CMG6"/>
<dbReference type="SMART" id="SM00448">
    <property type="entry name" value="REC"/>
    <property type="match status" value="1"/>
</dbReference>
<evidence type="ECO:0000259" key="16">
    <source>
        <dbReference type="PROSITE" id="PS50110"/>
    </source>
</evidence>
<feature type="transmembrane region" description="Helical" evidence="14">
    <location>
        <begin position="284"/>
        <end position="305"/>
    </location>
</feature>
<dbReference type="PROSITE" id="PS50109">
    <property type="entry name" value="HIS_KIN"/>
    <property type="match status" value="1"/>
</dbReference>
<dbReference type="Pfam" id="PF02518">
    <property type="entry name" value="HATPase_c"/>
    <property type="match status" value="1"/>
</dbReference>
<dbReference type="SMART" id="SM01358">
    <property type="entry name" value="HBM"/>
    <property type="match status" value="1"/>
</dbReference>
<dbReference type="Gene3D" id="3.30.565.10">
    <property type="entry name" value="Histidine kinase-like ATPase, C-terminal domain"/>
    <property type="match status" value="1"/>
</dbReference>
<comment type="catalytic activity">
    <reaction evidence="1">
        <text>ATP + protein L-histidine = ADP + protein N-phospho-L-histidine.</text>
        <dbReference type="EC" id="2.7.13.3"/>
    </reaction>
</comment>
<proteinExistence type="predicted"/>
<evidence type="ECO:0000259" key="17">
    <source>
        <dbReference type="PROSITE" id="PS50885"/>
    </source>
</evidence>
<dbReference type="SUPFAM" id="SSF158472">
    <property type="entry name" value="HAMP domain-like"/>
    <property type="match status" value="1"/>
</dbReference>
<accession>A0A244CMG6</accession>
<keyword evidence="14" id="KW-0812">Transmembrane</keyword>
<evidence type="ECO:0000256" key="6">
    <source>
        <dbReference type="ARBA" id="ARBA00022741"/>
    </source>
</evidence>
<dbReference type="PROSITE" id="PS50885">
    <property type="entry name" value="HAMP"/>
    <property type="match status" value="1"/>
</dbReference>
<evidence type="ECO:0000256" key="1">
    <source>
        <dbReference type="ARBA" id="ARBA00000085"/>
    </source>
</evidence>
<gene>
    <name evidence="18" type="ORF">B1199_15635</name>
</gene>
<dbReference type="SUPFAM" id="SSF47384">
    <property type="entry name" value="Homodimeric domain of signal transducing histidine kinase"/>
    <property type="match status" value="1"/>
</dbReference>
<organism evidence="18 19">
    <name type="scientific">Pseudoalteromonas ulvae</name>
    <dbReference type="NCBI Taxonomy" id="107327"/>
    <lineage>
        <taxon>Bacteria</taxon>
        <taxon>Pseudomonadati</taxon>
        <taxon>Pseudomonadota</taxon>
        <taxon>Gammaproteobacteria</taxon>
        <taxon>Alteromonadales</taxon>
        <taxon>Pseudoalteromonadaceae</taxon>
        <taxon>Pseudoalteromonas</taxon>
    </lineage>
</organism>
<dbReference type="GO" id="GO:0005524">
    <property type="term" value="F:ATP binding"/>
    <property type="evidence" value="ECO:0007669"/>
    <property type="project" value="UniProtKB-KW"/>
</dbReference>
<dbReference type="InterPro" id="IPR003661">
    <property type="entry name" value="HisK_dim/P_dom"/>
</dbReference>
<evidence type="ECO:0000256" key="14">
    <source>
        <dbReference type="SAM" id="Phobius"/>
    </source>
</evidence>
<keyword evidence="9" id="KW-0902">Two-component regulatory system</keyword>
<evidence type="ECO:0000256" key="10">
    <source>
        <dbReference type="ARBA" id="ARBA00064003"/>
    </source>
</evidence>
<evidence type="ECO:0000256" key="5">
    <source>
        <dbReference type="ARBA" id="ARBA00022679"/>
    </source>
</evidence>
<dbReference type="SUPFAM" id="SSF55874">
    <property type="entry name" value="ATPase domain of HSP90 chaperone/DNA topoisomerase II/histidine kinase"/>
    <property type="match status" value="1"/>
</dbReference>
<feature type="transmembrane region" description="Helical" evidence="14">
    <location>
        <begin position="7"/>
        <end position="26"/>
    </location>
</feature>
<keyword evidence="8" id="KW-0067">ATP-binding</keyword>
<protein>
    <recommendedName>
        <fullName evidence="11">Sensory/regulatory protein RpfC</fullName>
        <ecNumber evidence="3">2.7.13.3</ecNumber>
    </recommendedName>
</protein>
<dbReference type="InterPro" id="IPR001789">
    <property type="entry name" value="Sig_transdc_resp-reg_receiver"/>
</dbReference>
<dbReference type="Pfam" id="PF00512">
    <property type="entry name" value="HisKA"/>
    <property type="match status" value="1"/>
</dbReference>
<dbReference type="SMART" id="SM00388">
    <property type="entry name" value="HisKA"/>
    <property type="match status" value="1"/>
</dbReference>
<dbReference type="CDD" id="cd00082">
    <property type="entry name" value="HisKA"/>
    <property type="match status" value="1"/>
</dbReference>
<dbReference type="CDD" id="cd17546">
    <property type="entry name" value="REC_hyHK_CKI1_RcsC-like"/>
    <property type="match status" value="1"/>
</dbReference>
<dbReference type="PRINTS" id="PR00344">
    <property type="entry name" value="BCTRLSENSOR"/>
</dbReference>
<dbReference type="InterPro" id="IPR005467">
    <property type="entry name" value="His_kinase_dom"/>
</dbReference>
<evidence type="ECO:0000256" key="2">
    <source>
        <dbReference type="ARBA" id="ARBA00004370"/>
    </source>
</evidence>
<feature type="domain" description="HAMP" evidence="17">
    <location>
        <begin position="302"/>
        <end position="355"/>
    </location>
</feature>
<dbReference type="InterPro" id="IPR004358">
    <property type="entry name" value="Sig_transdc_His_kin-like_C"/>
</dbReference>
<dbReference type="GO" id="GO:0000155">
    <property type="term" value="F:phosphorelay sensor kinase activity"/>
    <property type="evidence" value="ECO:0007669"/>
    <property type="project" value="InterPro"/>
</dbReference>
<dbReference type="SMART" id="SM00387">
    <property type="entry name" value="HATPase_c"/>
    <property type="match status" value="1"/>
</dbReference>
<feature type="modified residue" description="4-aspartylphosphate" evidence="12">
    <location>
        <position position="805"/>
    </location>
</feature>
<reference evidence="18 19" key="1">
    <citation type="submission" date="2017-02" db="EMBL/GenBank/DDBJ databases">
        <title>Pseudoalteromonas ulvae TC14 Genome.</title>
        <authorList>
            <person name="Molmeret M."/>
        </authorList>
    </citation>
    <scope>NUCLEOTIDE SEQUENCE [LARGE SCALE GENOMIC DNA]</scope>
    <source>
        <strain evidence="18">TC14</strain>
    </source>
</reference>
<dbReference type="OrthoDB" id="9810730at2"/>
<evidence type="ECO:0000259" key="15">
    <source>
        <dbReference type="PROSITE" id="PS50109"/>
    </source>
</evidence>
<evidence type="ECO:0000313" key="18">
    <source>
        <dbReference type="EMBL" id="OUL56803.1"/>
    </source>
</evidence>
<keyword evidence="13" id="KW-0175">Coiled coil</keyword>
<dbReference type="Gene3D" id="6.10.340.10">
    <property type="match status" value="1"/>
</dbReference>
<dbReference type="InterPro" id="IPR003594">
    <property type="entry name" value="HATPase_dom"/>
</dbReference>
<dbReference type="Gene3D" id="3.40.50.2300">
    <property type="match status" value="1"/>
</dbReference>
<dbReference type="PANTHER" id="PTHR45339">
    <property type="entry name" value="HYBRID SIGNAL TRANSDUCTION HISTIDINE KINASE J"/>
    <property type="match status" value="1"/>
</dbReference>